<dbReference type="Proteomes" id="UP000735302">
    <property type="component" value="Unassembled WGS sequence"/>
</dbReference>
<protein>
    <submittedName>
        <fullName evidence="2">Uncharacterized protein</fullName>
    </submittedName>
</protein>
<reference evidence="2 3" key="1">
    <citation type="journal article" date="2021" name="Elife">
        <title>Chloroplast acquisition without the gene transfer in kleptoplastic sea slugs, Plakobranchus ocellatus.</title>
        <authorList>
            <person name="Maeda T."/>
            <person name="Takahashi S."/>
            <person name="Yoshida T."/>
            <person name="Shimamura S."/>
            <person name="Takaki Y."/>
            <person name="Nagai Y."/>
            <person name="Toyoda A."/>
            <person name="Suzuki Y."/>
            <person name="Arimoto A."/>
            <person name="Ishii H."/>
            <person name="Satoh N."/>
            <person name="Nishiyama T."/>
            <person name="Hasebe M."/>
            <person name="Maruyama T."/>
            <person name="Minagawa J."/>
            <person name="Obokata J."/>
            <person name="Shigenobu S."/>
        </authorList>
    </citation>
    <scope>NUCLEOTIDE SEQUENCE [LARGE SCALE GENOMIC DNA]</scope>
</reference>
<name>A0AAV4CSJ4_9GAST</name>
<evidence type="ECO:0000256" key="1">
    <source>
        <dbReference type="SAM" id="MobiDB-lite"/>
    </source>
</evidence>
<dbReference type="EMBL" id="BLXT01006948">
    <property type="protein sequence ID" value="GFO34867.1"/>
    <property type="molecule type" value="Genomic_DNA"/>
</dbReference>
<evidence type="ECO:0000313" key="2">
    <source>
        <dbReference type="EMBL" id="GFO34867.1"/>
    </source>
</evidence>
<sequence length="121" mass="13686">MWFRHLPPLAPNQPARKVPNQSRSGLKTKDKPSKTWIKGRKKTLSANNIPGSLPVFKAPSPLYRLRCFKRVDAVKEFSSLQSPAHYVHSKHYKCRAVLKQNLTYASNCKPTNSSITNVELG</sequence>
<comment type="caution">
    <text evidence="2">The sequence shown here is derived from an EMBL/GenBank/DDBJ whole genome shotgun (WGS) entry which is preliminary data.</text>
</comment>
<proteinExistence type="predicted"/>
<keyword evidence="3" id="KW-1185">Reference proteome</keyword>
<accession>A0AAV4CSJ4</accession>
<gene>
    <name evidence="2" type="ORF">PoB_006137200</name>
</gene>
<feature type="region of interest" description="Disordered" evidence="1">
    <location>
        <begin position="1"/>
        <end position="41"/>
    </location>
</feature>
<dbReference type="AlphaFoldDB" id="A0AAV4CSJ4"/>
<organism evidence="2 3">
    <name type="scientific">Plakobranchus ocellatus</name>
    <dbReference type="NCBI Taxonomy" id="259542"/>
    <lineage>
        <taxon>Eukaryota</taxon>
        <taxon>Metazoa</taxon>
        <taxon>Spiralia</taxon>
        <taxon>Lophotrochozoa</taxon>
        <taxon>Mollusca</taxon>
        <taxon>Gastropoda</taxon>
        <taxon>Heterobranchia</taxon>
        <taxon>Euthyneura</taxon>
        <taxon>Panpulmonata</taxon>
        <taxon>Sacoglossa</taxon>
        <taxon>Placobranchoidea</taxon>
        <taxon>Plakobranchidae</taxon>
        <taxon>Plakobranchus</taxon>
    </lineage>
</organism>
<evidence type="ECO:0000313" key="3">
    <source>
        <dbReference type="Proteomes" id="UP000735302"/>
    </source>
</evidence>